<feature type="region of interest" description="Disordered" evidence="1">
    <location>
        <begin position="367"/>
        <end position="432"/>
    </location>
</feature>
<comment type="caution">
    <text evidence="2">The sequence shown here is derived from an EMBL/GenBank/DDBJ whole genome shotgun (WGS) entry which is preliminary data.</text>
</comment>
<dbReference type="AlphaFoldDB" id="A0A1V4KTP0"/>
<sequence length="432" mass="47788">MDWAGDSAEQLTATLDSEGSEEEEEEDEDEDEDEEEAAVVQEPLSLGRELGDTEQWLLELEQVSQVLLAELSALETEFETERTCRQRAEAYAAQVKQENQELKRLSLAPLAPPALPQEQPPQEQPPEGDPDPHSGQQLQDLQEQLSGMLEQRHDLTSQVQELQKQNQDLQDQVVTQELEQEQDPRLHAEAFTHERQELDVARAALAAAQEEKLELRKRLEEAEGRLRALREEVMLLWKKVAKDLSPQSQSHEVAVPVPPPPPPLPPPAVPVDPLSALRQRRGLASPQRSRAGGDDAKARAVQEMMQRIRAGVVLRPAKERVSPRQEARRSAVLELQSILGAIRTGRGRGRRQSGAQRGEQRLQNRLRHPAADGAPPLSPPGSQQGPHPGDKDISTVPLPGSGDSSPFRARVTGGLPRTRPLARRAGDRGEPG</sequence>
<dbReference type="InterPro" id="IPR024849">
    <property type="entry name" value="Shootin-1"/>
</dbReference>
<feature type="region of interest" description="Disordered" evidence="1">
    <location>
        <begin position="95"/>
        <end position="169"/>
    </location>
</feature>
<dbReference type="PANTHER" id="PTHR46606:SF1">
    <property type="entry name" value="SHOOTIN-1"/>
    <property type="match status" value="1"/>
</dbReference>
<name>A0A1V4KTP0_PATFA</name>
<reference evidence="2 3" key="1">
    <citation type="submission" date="2016-02" db="EMBL/GenBank/DDBJ databases">
        <title>Band-tailed pigeon sequencing and assembly.</title>
        <authorList>
            <person name="Soares A.E."/>
            <person name="Novak B.J."/>
            <person name="Rice E.S."/>
            <person name="O'Connell B."/>
            <person name="Chang D."/>
            <person name="Weber S."/>
            <person name="Shapiro B."/>
        </authorList>
    </citation>
    <scope>NUCLEOTIDE SEQUENCE [LARGE SCALE GENOMIC DNA]</scope>
    <source>
        <strain evidence="2">BTP2013</strain>
        <tissue evidence="2">Blood</tissue>
    </source>
</reference>
<dbReference type="GO" id="GO:0005737">
    <property type="term" value="C:cytoplasm"/>
    <property type="evidence" value="ECO:0007669"/>
    <property type="project" value="TreeGrafter"/>
</dbReference>
<dbReference type="PANTHER" id="PTHR46606">
    <property type="entry name" value="SHOOTIN-1"/>
    <property type="match status" value="1"/>
</dbReference>
<feature type="region of interest" description="Disordered" evidence="1">
    <location>
        <begin position="1"/>
        <end position="47"/>
    </location>
</feature>
<dbReference type="OrthoDB" id="6111338at2759"/>
<keyword evidence="3" id="KW-1185">Reference proteome</keyword>
<accession>A0A1V4KTP0</accession>
<dbReference type="GO" id="GO:0031252">
    <property type="term" value="C:cell leading edge"/>
    <property type="evidence" value="ECO:0007669"/>
    <property type="project" value="TreeGrafter"/>
</dbReference>
<feature type="compositionally biased region" description="Acidic residues" evidence="1">
    <location>
        <begin position="18"/>
        <end position="37"/>
    </location>
</feature>
<dbReference type="EMBL" id="LSYS01001717">
    <property type="protein sequence ID" value="OPJ87227.1"/>
    <property type="molecule type" value="Genomic_DNA"/>
</dbReference>
<dbReference type="GO" id="GO:0044295">
    <property type="term" value="C:axonal growth cone"/>
    <property type="evidence" value="ECO:0007669"/>
    <property type="project" value="TreeGrafter"/>
</dbReference>
<dbReference type="GO" id="GO:0048812">
    <property type="term" value="P:neuron projection morphogenesis"/>
    <property type="evidence" value="ECO:0007669"/>
    <property type="project" value="TreeGrafter"/>
</dbReference>
<evidence type="ECO:0000256" key="1">
    <source>
        <dbReference type="SAM" id="MobiDB-lite"/>
    </source>
</evidence>
<feature type="region of interest" description="Disordered" evidence="1">
    <location>
        <begin position="280"/>
        <end position="299"/>
    </location>
</feature>
<evidence type="ECO:0000313" key="2">
    <source>
        <dbReference type="EMBL" id="OPJ87227.1"/>
    </source>
</evidence>
<gene>
    <name evidence="2" type="ORF">AV530_009581</name>
</gene>
<dbReference type="Proteomes" id="UP000190648">
    <property type="component" value="Unassembled WGS sequence"/>
</dbReference>
<protein>
    <submittedName>
        <fullName evidence="2">Proline-, glutamic acid-and leucine-rich protein 1-like</fullName>
    </submittedName>
</protein>
<feature type="compositionally biased region" description="Pro residues" evidence="1">
    <location>
        <begin position="110"/>
        <end position="124"/>
    </location>
</feature>
<feature type="compositionally biased region" description="Polar residues" evidence="1">
    <location>
        <begin position="156"/>
        <end position="169"/>
    </location>
</feature>
<dbReference type="GO" id="GO:2001224">
    <property type="term" value="P:positive regulation of neuron migration"/>
    <property type="evidence" value="ECO:0007669"/>
    <property type="project" value="TreeGrafter"/>
</dbReference>
<dbReference type="STRING" id="372326.A0A1V4KTP0"/>
<evidence type="ECO:0000313" key="3">
    <source>
        <dbReference type="Proteomes" id="UP000190648"/>
    </source>
</evidence>
<feature type="compositionally biased region" description="Polar residues" evidence="1">
    <location>
        <begin position="134"/>
        <end position="145"/>
    </location>
</feature>
<feature type="compositionally biased region" description="Pro residues" evidence="1">
    <location>
        <begin position="256"/>
        <end position="270"/>
    </location>
</feature>
<organism evidence="2 3">
    <name type="scientific">Patagioenas fasciata monilis</name>
    <dbReference type="NCBI Taxonomy" id="372326"/>
    <lineage>
        <taxon>Eukaryota</taxon>
        <taxon>Metazoa</taxon>
        <taxon>Chordata</taxon>
        <taxon>Craniata</taxon>
        <taxon>Vertebrata</taxon>
        <taxon>Euteleostomi</taxon>
        <taxon>Archelosauria</taxon>
        <taxon>Archosauria</taxon>
        <taxon>Dinosauria</taxon>
        <taxon>Saurischia</taxon>
        <taxon>Theropoda</taxon>
        <taxon>Coelurosauria</taxon>
        <taxon>Aves</taxon>
        <taxon>Neognathae</taxon>
        <taxon>Neoaves</taxon>
        <taxon>Columbimorphae</taxon>
        <taxon>Columbiformes</taxon>
        <taxon>Columbidae</taxon>
        <taxon>Patagioenas</taxon>
    </lineage>
</organism>
<proteinExistence type="predicted"/>
<feature type="region of interest" description="Disordered" evidence="1">
    <location>
        <begin position="247"/>
        <end position="273"/>
    </location>
</feature>